<keyword evidence="2" id="KW-1185">Reference proteome</keyword>
<name>A0A934P9F6_9STRE</name>
<dbReference type="RefSeq" id="WP_199567543.1">
    <property type="nucleotide sequence ID" value="NZ_JAENBP010000003.1"/>
</dbReference>
<proteinExistence type="predicted"/>
<dbReference type="Pfam" id="PF11392">
    <property type="entry name" value="AllH"/>
    <property type="match status" value="1"/>
</dbReference>
<sequence length="282" mass="32097">MINIEVSHNIYPLKNLGRMGHIHSVFNSSFNILINHQLVHVSSHEDFMSSFGIRISKLDYQLIRPYLQVGNLVKLTADTLMIYSFNGIYQTSYKEIVIDLRIDKIDFTKQFDKKLNALKNYLEHKSHLSVKNGLGDGAQKALATLTDVKASLLELDQSVKQLIGRGQGLTPSGDDILVTYLFIMIICHDVQRKRVSSCIENYLDKTTLISTSYLKACRNQAVSTPLYDLYLWLKNHHHCEKNKLERCVSNIQRIGHTSGSDMLLGLFLGISFVLQTHSRSLK</sequence>
<protein>
    <submittedName>
        <fullName evidence="1">DUF2877 domain-containing protein</fullName>
    </submittedName>
</protein>
<dbReference type="AlphaFoldDB" id="A0A934P9F6"/>
<organism evidence="1 2">
    <name type="scientific">Streptococcus zalophi</name>
    <dbReference type="NCBI Taxonomy" id="640031"/>
    <lineage>
        <taxon>Bacteria</taxon>
        <taxon>Bacillati</taxon>
        <taxon>Bacillota</taxon>
        <taxon>Bacilli</taxon>
        <taxon>Lactobacillales</taxon>
        <taxon>Streptococcaceae</taxon>
        <taxon>Streptococcus</taxon>
    </lineage>
</organism>
<reference evidence="1 2" key="1">
    <citation type="journal article" date="2021" name="Int. J. Syst. Evol. Microbiol.">
        <title>Streptococcus vicugnae sp. nov., isolated from faeces of alpacas (Vicugna pacos) and cattle (Bos taurus), Streptococcus zalophi sp. nov., and Streptococcus pacificus sp. nov., isolated from respiratory tract of California sea lions (Zalophus californianus).</title>
        <authorList>
            <person name="Volokhov D.V."/>
            <person name="Zagorodnyaya T.A."/>
            <person name="Shen Z."/>
            <person name="Blom J."/>
            <person name="Furtak V.A."/>
            <person name="Eisenberg T."/>
            <person name="Fan P."/>
            <person name="Jeong K.C."/>
            <person name="Gao Y."/>
            <person name="Zhang S."/>
            <person name="Amselle M."/>
        </authorList>
    </citation>
    <scope>NUCLEOTIDE SEQUENCE [LARGE SCALE GENOMIC DNA]</scope>
    <source>
        <strain evidence="2">CSL7508-lung</strain>
    </source>
</reference>
<evidence type="ECO:0000313" key="2">
    <source>
        <dbReference type="Proteomes" id="UP000644875"/>
    </source>
</evidence>
<dbReference type="Proteomes" id="UP000644875">
    <property type="component" value="Unassembled WGS sequence"/>
</dbReference>
<evidence type="ECO:0000313" key="1">
    <source>
        <dbReference type="EMBL" id="MBJ8349616.1"/>
    </source>
</evidence>
<dbReference type="InterPro" id="IPR021530">
    <property type="entry name" value="AllH-like"/>
</dbReference>
<comment type="caution">
    <text evidence="1">The sequence shown here is derived from an EMBL/GenBank/DDBJ whole genome shotgun (WGS) entry which is preliminary data.</text>
</comment>
<dbReference type="EMBL" id="JAENBP010000003">
    <property type="protein sequence ID" value="MBJ8349616.1"/>
    <property type="molecule type" value="Genomic_DNA"/>
</dbReference>
<accession>A0A934P9F6</accession>
<gene>
    <name evidence="1" type="ORF">JHK64_03085</name>
</gene>